<organism evidence="2 3">
    <name type="scientific">Bimuria novae-zelandiae CBS 107.79</name>
    <dbReference type="NCBI Taxonomy" id="1447943"/>
    <lineage>
        <taxon>Eukaryota</taxon>
        <taxon>Fungi</taxon>
        <taxon>Dikarya</taxon>
        <taxon>Ascomycota</taxon>
        <taxon>Pezizomycotina</taxon>
        <taxon>Dothideomycetes</taxon>
        <taxon>Pleosporomycetidae</taxon>
        <taxon>Pleosporales</taxon>
        <taxon>Massarineae</taxon>
        <taxon>Didymosphaeriaceae</taxon>
        <taxon>Bimuria</taxon>
    </lineage>
</organism>
<dbReference type="OrthoDB" id="3760848at2759"/>
<dbReference type="AlphaFoldDB" id="A0A6A5VLU5"/>
<keyword evidence="3" id="KW-1185">Reference proteome</keyword>
<dbReference type="EMBL" id="ML976663">
    <property type="protein sequence ID" value="KAF1977530.1"/>
    <property type="molecule type" value="Genomic_DNA"/>
</dbReference>
<protein>
    <submittedName>
        <fullName evidence="2">Uncharacterized protein</fullName>
    </submittedName>
</protein>
<reference evidence="2" key="1">
    <citation type="journal article" date="2020" name="Stud. Mycol.">
        <title>101 Dothideomycetes genomes: a test case for predicting lifestyles and emergence of pathogens.</title>
        <authorList>
            <person name="Haridas S."/>
            <person name="Albert R."/>
            <person name="Binder M."/>
            <person name="Bloem J."/>
            <person name="Labutti K."/>
            <person name="Salamov A."/>
            <person name="Andreopoulos B."/>
            <person name="Baker S."/>
            <person name="Barry K."/>
            <person name="Bills G."/>
            <person name="Bluhm B."/>
            <person name="Cannon C."/>
            <person name="Castanera R."/>
            <person name="Culley D."/>
            <person name="Daum C."/>
            <person name="Ezra D."/>
            <person name="Gonzalez J."/>
            <person name="Henrissat B."/>
            <person name="Kuo A."/>
            <person name="Liang C."/>
            <person name="Lipzen A."/>
            <person name="Lutzoni F."/>
            <person name="Magnuson J."/>
            <person name="Mondo S."/>
            <person name="Nolan M."/>
            <person name="Ohm R."/>
            <person name="Pangilinan J."/>
            <person name="Park H.-J."/>
            <person name="Ramirez L."/>
            <person name="Alfaro M."/>
            <person name="Sun H."/>
            <person name="Tritt A."/>
            <person name="Yoshinaga Y."/>
            <person name="Zwiers L.-H."/>
            <person name="Turgeon B."/>
            <person name="Goodwin S."/>
            <person name="Spatafora J."/>
            <person name="Crous P."/>
            <person name="Grigoriev I."/>
        </authorList>
    </citation>
    <scope>NUCLEOTIDE SEQUENCE</scope>
    <source>
        <strain evidence="2">CBS 107.79</strain>
    </source>
</reference>
<gene>
    <name evidence="2" type="ORF">BU23DRAFT_500416</name>
</gene>
<dbReference type="Proteomes" id="UP000800036">
    <property type="component" value="Unassembled WGS sequence"/>
</dbReference>
<name>A0A6A5VLU5_9PLEO</name>
<evidence type="ECO:0000256" key="1">
    <source>
        <dbReference type="SAM" id="MobiDB-lite"/>
    </source>
</evidence>
<evidence type="ECO:0000313" key="2">
    <source>
        <dbReference type="EMBL" id="KAF1977530.1"/>
    </source>
</evidence>
<evidence type="ECO:0000313" key="3">
    <source>
        <dbReference type="Proteomes" id="UP000800036"/>
    </source>
</evidence>
<feature type="region of interest" description="Disordered" evidence="1">
    <location>
        <begin position="1"/>
        <end position="27"/>
    </location>
</feature>
<sequence length="500" mass="55933">MQEVARGLPSPLGNQSDVEAVKGPRSTTTPTTLNTLVTVIPEVKILDKDGEQEFWVSVEIEGALHNRRELLDSSLDVVFIVDNGYYVSKDCLSHALDTTVGALRQLSPGDRVALYATHCTHGPVASTVPDRLLPLRSVSQHTEDLIRDLASDIATHGTQGWSPPRPTPPTASVILAIAKSLENEAPKYGRCHMILLSPIFDVLHAVSETFPDLHVHQINPAILPYIPYDGHRKTVCSETCCKNVFVKNWTHYQSVPDCIKQIILQARSYPPIGNITNVHVGFLPKDGCEVVYTEGPTKMRTLRAGQTFSFLARVRVCPSKTEELSTTSEDPILDHCLHATKLQQELHIAGIFHAKLTHLLSFQIFHKNALNRWDAWSYTEAPLVVVKKLGRLAQPFDFSLEVYKRLFFQMLSKADHATAMEEVEKLAKAAADERSDIRQLVRRMAKEVQWHDAVLHYQATARQKLPMCIGPIDIASSENHEHIQKLLDANLDKRKGRAVM</sequence>
<accession>A0A6A5VLU5</accession>
<proteinExistence type="predicted"/>